<dbReference type="AlphaFoldDB" id="A0A8J2WKH0"/>
<evidence type="ECO:0000313" key="2">
    <source>
        <dbReference type="EMBL" id="CAH0106093.1"/>
    </source>
</evidence>
<reference evidence="2" key="1">
    <citation type="submission" date="2021-11" db="EMBL/GenBank/DDBJ databases">
        <authorList>
            <person name="Schell T."/>
        </authorList>
    </citation>
    <scope>NUCLEOTIDE SEQUENCE</scope>
    <source>
        <strain evidence="2">M5</strain>
    </source>
</reference>
<protein>
    <submittedName>
        <fullName evidence="2">Uncharacterized protein</fullName>
    </submittedName>
</protein>
<accession>A0A8J2WKH0</accession>
<dbReference type="OrthoDB" id="6362633at2759"/>
<comment type="caution">
    <text evidence="2">The sequence shown here is derived from an EMBL/GenBank/DDBJ whole genome shotgun (WGS) entry which is preliminary data.</text>
</comment>
<feature type="region of interest" description="Disordered" evidence="1">
    <location>
        <begin position="32"/>
        <end position="51"/>
    </location>
</feature>
<dbReference type="Proteomes" id="UP000789390">
    <property type="component" value="Unassembled WGS sequence"/>
</dbReference>
<dbReference type="EMBL" id="CAKKLH010000214">
    <property type="protein sequence ID" value="CAH0106093.1"/>
    <property type="molecule type" value="Genomic_DNA"/>
</dbReference>
<proteinExistence type="predicted"/>
<evidence type="ECO:0000256" key="1">
    <source>
        <dbReference type="SAM" id="MobiDB-lite"/>
    </source>
</evidence>
<evidence type="ECO:0000313" key="3">
    <source>
        <dbReference type="Proteomes" id="UP000789390"/>
    </source>
</evidence>
<organism evidence="2 3">
    <name type="scientific">Daphnia galeata</name>
    <dbReference type="NCBI Taxonomy" id="27404"/>
    <lineage>
        <taxon>Eukaryota</taxon>
        <taxon>Metazoa</taxon>
        <taxon>Ecdysozoa</taxon>
        <taxon>Arthropoda</taxon>
        <taxon>Crustacea</taxon>
        <taxon>Branchiopoda</taxon>
        <taxon>Diplostraca</taxon>
        <taxon>Cladocera</taxon>
        <taxon>Anomopoda</taxon>
        <taxon>Daphniidae</taxon>
        <taxon>Daphnia</taxon>
    </lineage>
</organism>
<sequence>MGYYTVFPGNKPEDNCMLLYVKNAEDNINNAATKSSIPKKQADDDAGENPAELSDIQIIAPTPRIIEVIKMEDIDDDAEQSVIETSNSFPSVNFSTISPNNSSSRAAHTNAKNINRSREGTIVPSRIQLLQQMMMFLRNPRNPSSSHVRHPTGKLFLGMPKELMVMNLPI</sequence>
<name>A0A8J2WKH0_9CRUS</name>
<gene>
    <name evidence="2" type="ORF">DGAL_LOCUS9242</name>
</gene>
<keyword evidence="3" id="KW-1185">Reference proteome</keyword>